<organism evidence="2 3">
    <name type="scientific">Gossypium australe</name>
    <dbReference type="NCBI Taxonomy" id="47621"/>
    <lineage>
        <taxon>Eukaryota</taxon>
        <taxon>Viridiplantae</taxon>
        <taxon>Streptophyta</taxon>
        <taxon>Embryophyta</taxon>
        <taxon>Tracheophyta</taxon>
        <taxon>Spermatophyta</taxon>
        <taxon>Magnoliopsida</taxon>
        <taxon>eudicotyledons</taxon>
        <taxon>Gunneridae</taxon>
        <taxon>Pentapetalae</taxon>
        <taxon>rosids</taxon>
        <taxon>malvids</taxon>
        <taxon>Malvales</taxon>
        <taxon>Malvaceae</taxon>
        <taxon>Malvoideae</taxon>
        <taxon>Gossypium</taxon>
    </lineage>
</organism>
<reference evidence="3" key="1">
    <citation type="journal article" date="2019" name="Plant Biotechnol. J.">
        <title>Genome sequencing of the Australian wild diploid species Gossypium australe highlights disease resistance and delayed gland morphogenesis.</title>
        <authorList>
            <person name="Cai Y."/>
            <person name="Cai X."/>
            <person name="Wang Q."/>
            <person name="Wang P."/>
            <person name="Zhang Y."/>
            <person name="Cai C."/>
            <person name="Xu Y."/>
            <person name="Wang K."/>
            <person name="Zhou Z."/>
            <person name="Wang C."/>
            <person name="Geng S."/>
            <person name="Li B."/>
            <person name="Dong Q."/>
            <person name="Hou Y."/>
            <person name="Wang H."/>
            <person name="Ai P."/>
            <person name="Liu Z."/>
            <person name="Yi F."/>
            <person name="Sun M."/>
            <person name="An G."/>
            <person name="Cheng J."/>
            <person name="Zhang Y."/>
            <person name="Shi Q."/>
            <person name="Xie Y."/>
            <person name="Shi X."/>
            <person name="Chang Y."/>
            <person name="Huang F."/>
            <person name="Chen Y."/>
            <person name="Hong S."/>
            <person name="Mi L."/>
            <person name="Sun Q."/>
            <person name="Zhang L."/>
            <person name="Zhou B."/>
            <person name="Peng R."/>
            <person name="Zhang X."/>
            <person name="Liu F."/>
        </authorList>
    </citation>
    <scope>NUCLEOTIDE SEQUENCE [LARGE SCALE GENOMIC DNA]</scope>
    <source>
        <strain evidence="3">cv. PA1801</strain>
    </source>
</reference>
<name>A0A5B6WQ17_9ROSI</name>
<comment type="caution">
    <text evidence="2">The sequence shown here is derived from an EMBL/GenBank/DDBJ whole genome shotgun (WGS) entry which is preliminary data.</text>
</comment>
<dbReference type="InterPro" id="IPR050951">
    <property type="entry name" value="Retrovirus_Pol_polyprotein"/>
</dbReference>
<keyword evidence="2" id="KW-0808">Transferase</keyword>
<evidence type="ECO:0000313" key="2">
    <source>
        <dbReference type="EMBL" id="KAA3483981.1"/>
    </source>
</evidence>
<keyword evidence="2" id="KW-0548">Nucleotidyltransferase</keyword>
<dbReference type="GO" id="GO:0003964">
    <property type="term" value="F:RNA-directed DNA polymerase activity"/>
    <property type="evidence" value="ECO:0007669"/>
    <property type="project" value="UniProtKB-KW"/>
</dbReference>
<accession>A0A5B6WQ17</accession>
<dbReference type="PANTHER" id="PTHR37984">
    <property type="entry name" value="PROTEIN CBG26694"/>
    <property type="match status" value="1"/>
</dbReference>
<keyword evidence="1" id="KW-0472">Membrane</keyword>
<sequence length="140" mass="16353">MRLCIDYRHLNNVTIKNKYPLSGIDDLFDQLKSVTSRMCRKLLLGQGMGIMNFLLCNTPYLFLGHIVSRDGIRVYQSKILAIIDWKPSRNVSEVRSFLGLAGYYRRLLRVFSMIATPMSKLLQKDVKFEWLEKCQQCLRS</sequence>
<proteinExistence type="predicted"/>
<dbReference type="AlphaFoldDB" id="A0A5B6WQ17"/>
<keyword evidence="2" id="KW-0695">RNA-directed DNA polymerase</keyword>
<dbReference type="PANTHER" id="PTHR37984:SF5">
    <property type="entry name" value="PROTEIN NYNRIN-LIKE"/>
    <property type="match status" value="1"/>
</dbReference>
<protein>
    <submittedName>
        <fullName evidence="2">RNA-directed DNA polymerase-like protein</fullName>
    </submittedName>
</protein>
<keyword evidence="1" id="KW-0812">Transmembrane</keyword>
<feature type="transmembrane region" description="Helical" evidence="1">
    <location>
        <begin position="42"/>
        <end position="63"/>
    </location>
</feature>
<evidence type="ECO:0000313" key="3">
    <source>
        <dbReference type="Proteomes" id="UP000325315"/>
    </source>
</evidence>
<dbReference type="InterPro" id="IPR043502">
    <property type="entry name" value="DNA/RNA_pol_sf"/>
</dbReference>
<dbReference type="Proteomes" id="UP000325315">
    <property type="component" value="Unassembled WGS sequence"/>
</dbReference>
<dbReference type="Gene3D" id="3.30.70.270">
    <property type="match status" value="2"/>
</dbReference>
<evidence type="ECO:0000256" key="1">
    <source>
        <dbReference type="SAM" id="Phobius"/>
    </source>
</evidence>
<dbReference type="EMBL" id="SMMG02000002">
    <property type="protein sequence ID" value="KAA3483981.1"/>
    <property type="molecule type" value="Genomic_DNA"/>
</dbReference>
<dbReference type="SUPFAM" id="SSF56672">
    <property type="entry name" value="DNA/RNA polymerases"/>
    <property type="match status" value="1"/>
</dbReference>
<dbReference type="InterPro" id="IPR043128">
    <property type="entry name" value="Rev_trsase/Diguanyl_cyclase"/>
</dbReference>
<gene>
    <name evidence="2" type="ORF">EPI10_006098</name>
</gene>
<keyword evidence="3" id="KW-1185">Reference proteome</keyword>
<keyword evidence="1" id="KW-1133">Transmembrane helix</keyword>